<gene>
    <name evidence="1" type="ORF">LCGC14_2793860</name>
</gene>
<proteinExistence type="predicted"/>
<sequence length="23" mass="2669">MKTIKGKKMKTEKEDLGICVRCE</sequence>
<reference evidence="1" key="1">
    <citation type="journal article" date="2015" name="Nature">
        <title>Complex archaea that bridge the gap between prokaryotes and eukaryotes.</title>
        <authorList>
            <person name="Spang A."/>
            <person name="Saw J.H."/>
            <person name="Jorgensen S.L."/>
            <person name="Zaremba-Niedzwiedzka K."/>
            <person name="Martijn J."/>
            <person name="Lind A.E."/>
            <person name="van Eijk R."/>
            <person name="Schleper C."/>
            <person name="Guy L."/>
            <person name="Ettema T.J."/>
        </authorList>
    </citation>
    <scope>NUCLEOTIDE SEQUENCE</scope>
</reference>
<comment type="caution">
    <text evidence="1">The sequence shown here is derived from an EMBL/GenBank/DDBJ whole genome shotgun (WGS) entry which is preliminary data.</text>
</comment>
<accession>A0A0F8YPV3</accession>
<name>A0A0F8YPV3_9ZZZZ</name>
<dbReference type="EMBL" id="LAZR01052244">
    <property type="protein sequence ID" value="KKK83392.1"/>
    <property type="molecule type" value="Genomic_DNA"/>
</dbReference>
<protein>
    <submittedName>
        <fullName evidence="1">Uncharacterized protein</fullName>
    </submittedName>
</protein>
<organism evidence="1">
    <name type="scientific">marine sediment metagenome</name>
    <dbReference type="NCBI Taxonomy" id="412755"/>
    <lineage>
        <taxon>unclassified sequences</taxon>
        <taxon>metagenomes</taxon>
        <taxon>ecological metagenomes</taxon>
    </lineage>
</organism>
<dbReference type="AlphaFoldDB" id="A0A0F8YPV3"/>
<evidence type="ECO:0000313" key="1">
    <source>
        <dbReference type="EMBL" id="KKK83392.1"/>
    </source>
</evidence>
<feature type="non-terminal residue" evidence="1">
    <location>
        <position position="23"/>
    </location>
</feature>